<evidence type="ECO:0000256" key="1">
    <source>
        <dbReference type="SAM" id="MobiDB-lite"/>
    </source>
</evidence>
<evidence type="ECO:0000313" key="3">
    <source>
        <dbReference type="WBParaSite" id="L893_g22939.t1"/>
    </source>
</evidence>
<dbReference type="WBParaSite" id="L893_g22939.t1">
    <property type="protein sequence ID" value="L893_g22939.t1"/>
    <property type="gene ID" value="L893_g22939"/>
</dbReference>
<sequence length="150" mass="16093">MSNGCNSRREANMKSFTFARNGHATFREGEDPKNPKGHFYGASYTRKRRNMPTATKRIDGSAVYGHEQKTDRRGDTASARQRRRSATGGRFGPKRGGTPPAVCMLIDAGAREGAASSATVVGRPSSSPRPSQVKVPRGRLKGNGGGEGKE</sequence>
<proteinExistence type="predicted"/>
<accession>A0A1I7Z541</accession>
<name>A0A1I7Z541_9BILA</name>
<reference evidence="3" key="1">
    <citation type="submission" date="2016-11" db="UniProtKB">
        <authorList>
            <consortium name="WormBaseParasite"/>
        </authorList>
    </citation>
    <scope>IDENTIFICATION</scope>
</reference>
<evidence type="ECO:0000313" key="2">
    <source>
        <dbReference type="Proteomes" id="UP000095287"/>
    </source>
</evidence>
<organism evidence="2 3">
    <name type="scientific">Steinernema glaseri</name>
    <dbReference type="NCBI Taxonomy" id="37863"/>
    <lineage>
        <taxon>Eukaryota</taxon>
        <taxon>Metazoa</taxon>
        <taxon>Ecdysozoa</taxon>
        <taxon>Nematoda</taxon>
        <taxon>Chromadorea</taxon>
        <taxon>Rhabditida</taxon>
        <taxon>Tylenchina</taxon>
        <taxon>Panagrolaimomorpha</taxon>
        <taxon>Strongyloidoidea</taxon>
        <taxon>Steinernematidae</taxon>
        <taxon>Steinernema</taxon>
    </lineage>
</organism>
<feature type="compositionally biased region" description="Low complexity" evidence="1">
    <location>
        <begin position="120"/>
        <end position="135"/>
    </location>
</feature>
<feature type="compositionally biased region" description="Basic and acidic residues" evidence="1">
    <location>
        <begin position="25"/>
        <end position="34"/>
    </location>
</feature>
<dbReference type="Proteomes" id="UP000095287">
    <property type="component" value="Unplaced"/>
</dbReference>
<feature type="compositionally biased region" description="Basic and acidic residues" evidence="1">
    <location>
        <begin position="66"/>
        <end position="75"/>
    </location>
</feature>
<feature type="region of interest" description="Disordered" evidence="1">
    <location>
        <begin position="24"/>
        <end position="150"/>
    </location>
</feature>
<dbReference type="AlphaFoldDB" id="A0A1I7Z541"/>
<protein>
    <submittedName>
        <fullName evidence="3">Uncharacterized protein</fullName>
    </submittedName>
</protein>
<feature type="compositionally biased region" description="Gly residues" evidence="1">
    <location>
        <begin position="141"/>
        <end position="150"/>
    </location>
</feature>
<keyword evidence="2" id="KW-1185">Reference proteome</keyword>